<evidence type="ECO:0000259" key="8">
    <source>
        <dbReference type="PROSITE" id="PS51387"/>
    </source>
</evidence>
<evidence type="ECO:0000256" key="1">
    <source>
        <dbReference type="ARBA" id="ARBA00001974"/>
    </source>
</evidence>
<evidence type="ECO:0000256" key="5">
    <source>
        <dbReference type="ARBA" id="ARBA00022946"/>
    </source>
</evidence>
<dbReference type="EC" id="1.1.2.4" evidence="7"/>
<keyword evidence="4" id="KW-0274">FAD</keyword>
<dbReference type="Gene3D" id="1.10.45.10">
    <property type="entry name" value="Vanillyl-alcohol Oxidase, Chain A, domain 4"/>
    <property type="match status" value="1"/>
</dbReference>
<dbReference type="InterPro" id="IPR016169">
    <property type="entry name" value="FAD-bd_PCMH_sub2"/>
</dbReference>
<protein>
    <recommendedName>
        <fullName evidence="7">D-lactate dehydrogenase (cytochrome)</fullName>
        <ecNumber evidence="7">1.1.2.4</ecNumber>
    </recommendedName>
</protein>
<organism evidence="9 10">
    <name type="scientific">Stygiobacter electus</name>
    <dbReference type="NCBI Taxonomy" id="3032292"/>
    <lineage>
        <taxon>Bacteria</taxon>
        <taxon>Pseudomonadati</taxon>
        <taxon>Ignavibacteriota</taxon>
        <taxon>Ignavibacteria</taxon>
        <taxon>Ignavibacteriales</taxon>
        <taxon>Melioribacteraceae</taxon>
        <taxon>Stygiobacter</taxon>
    </lineage>
</organism>
<dbReference type="SUPFAM" id="SSF55103">
    <property type="entry name" value="FAD-linked oxidases, C-terminal domain"/>
    <property type="match status" value="1"/>
</dbReference>
<gene>
    <name evidence="9" type="ORF">P0M35_05400</name>
</gene>
<dbReference type="InterPro" id="IPR016164">
    <property type="entry name" value="FAD-linked_Oxase-like_C"/>
</dbReference>
<dbReference type="PROSITE" id="PS51387">
    <property type="entry name" value="FAD_PCMH"/>
    <property type="match status" value="1"/>
</dbReference>
<dbReference type="GO" id="GO:0071949">
    <property type="term" value="F:FAD binding"/>
    <property type="evidence" value="ECO:0007669"/>
    <property type="project" value="InterPro"/>
</dbReference>
<dbReference type="InterPro" id="IPR006094">
    <property type="entry name" value="Oxid_FAD_bind_N"/>
</dbReference>
<dbReference type="AlphaFoldDB" id="A0AAE3P011"/>
<feature type="domain" description="FAD-binding PCMH-type" evidence="8">
    <location>
        <begin position="20"/>
        <end position="232"/>
    </location>
</feature>
<comment type="cofactor">
    <cofactor evidence="1">
        <name>FAD</name>
        <dbReference type="ChEBI" id="CHEBI:57692"/>
    </cofactor>
</comment>
<sequence>MIIKTNKDEFEDYLSDASNFKGDAEALYIPENESEIIDLLKKCNETKTNVTISGNGTGLTGARVPLNGIIISTERLNKILELNIEEKYLIVQPAVILKDLQTFVEEHNLFYPPDPTERNCFIGATVATNSSGARTFKYGPTRNFVLGLKIVLPTGDTLTLERGREKAFNYEATLITSERNILSFSIPKFVMPKTKNAAGYFCKENMDLIDLFIGSEGTLGIITEIKLKLLDYNKNVLSAISFFENENDAFNFVDEAKKLSFDINSIIDARGLEFFDHHTLNYLRKDFSSVPENTCAVWFEQEINNNEDELVEEWMSLISKHNSDLETTWLAFDKIEQEKFKEFRHSIAWKVNEIVAQRNLRKIGTDVAVPDEYFFEFYKWMKNLVEENSIEYVVYGHLGNNHPHLNMIPKNKDEFELCKKLYGEICKQAVKYNGTVSAEHGIGKSKRDYLLMMYDEGVIKEMAKLKLVFDPNKILNIGNIFDEKFLKQS</sequence>
<dbReference type="Pfam" id="PF02913">
    <property type="entry name" value="FAD-oxidase_C"/>
    <property type="match status" value="1"/>
</dbReference>
<dbReference type="PANTHER" id="PTHR11748:SF111">
    <property type="entry name" value="D-LACTATE DEHYDROGENASE, MITOCHONDRIAL-RELATED"/>
    <property type="match status" value="1"/>
</dbReference>
<dbReference type="SUPFAM" id="SSF56176">
    <property type="entry name" value="FAD-binding/transporter-associated domain-like"/>
    <property type="match status" value="1"/>
</dbReference>
<evidence type="ECO:0000256" key="3">
    <source>
        <dbReference type="ARBA" id="ARBA00022630"/>
    </source>
</evidence>
<dbReference type="InterPro" id="IPR016171">
    <property type="entry name" value="Vanillyl_alc_oxidase_C-sub2"/>
</dbReference>
<evidence type="ECO:0000256" key="2">
    <source>
        <dbReference type="ARBA" id="ARBA00008000"/>
    </source>
</evidence>
<dbReference type="GO" id="GO:0004458">
    <property type="term" value="F:D-lactate dehydrogenase (cytochrome) activity"/>
    <property type="evidence" value="ECO:0007669"/>
    <property type="project" value="UniProtKB-EC"/>
</dbReference>
<dbReference type="PANTHER" id="PTHR11748">
    <property type="entry name" value="D-LACTATE DEHYDROGENASE"/>
    <property type="match status" value="1"/>
</dbReference>
<evidence type="ECO:0000256" key="4">
    <source>
        <dbReference type="ARBA" id="ARBA00022827"/>
    </source>
</evidence>
<keyword evidence="6" id="KW-0560">Oxidoreductase</keyword>
<evidence type="ECO:0000256" key="6">
    <source>
        <dbReference type="ARBA" id="ARBA00023002"/>
    </source>
</evidence>
<comment type="caution">
    <text evidence="9">The sequence shown here is derived from an EMBL/GenBank/DDBJ whole genome shotgun (WGS) entry which is preliminary data.</text>
</comment>
<keyword evidence="5" id="KW-0809">Transit peptide</keyword>
<reference evidence="9" key="1">
    <citation type="submission" date="2023-03" db="EMBL/GenBank/DDBJ databases">
        <title>Stygiobacter electus gen. nov., sp. nov., facultatively anaerobic thermotolerant bacterium of the class Ignavibacteria from a well of Yessentuki mineral water deposit.</title>
        <authorList>
            <person name="Podosokorskaya O.A."/>
            <person name="Elcheninov A.G."/>
            <person name="Petrova N.F."/>
            <person name="Zavarzina D.G."/>
            <person name="Kublanov I.V."/>
            <person name="Merkel A.Y."/>
        </authorList>
    </citation>
    <scope>NUCLEOTIDE SEQUENCE</scope>
    <source>
        <strain evidence="9">09-Me</strain>
    </source>
</reference>
<dbReference type="Gene3D" id="3.30.70.2740">
    <property type="match status" value="1"/>
</dbReference>
<evidence type="ECO:0000313" key="9">
    <source>
        <dbReference type="EMBL" id="MDF1611574.1"/>
    </source>
</evidence>
<dbReference type="EMBL" id="JARGDL010000005">
    <property type="protein sequence ID" value="MDF1611574.1"/>
    <property type="molecule type" value="Genomic_DNA"/>
</dbReference>
<dbReference type="GO" id="GO:1903457">
    <property type="term" value="P:lactate catabolic process"/>
    <property type="evidence" value="ECO:0007669"/>
    <property type="project" value="TreeGrafter"/>
</dbReference>
<keyword evidence="3" id="KW-0285">Flavoprotein</keyword>
<dbReference type="GO" id="GO:0008720">
    <property type="term" value="F:D-lactate dehydrogenase (NAD+) activity"/>
    <property type="evidence" value="ECO:0007669"/>
    <property type="project" value="TreeGrafter"/>
</dbReference>
<comment type="similarity">
    <text evidence="2">Belongs to the FAD-binding oxidoreductase/transferase type 4 family.</text>
</comment>
<dbReference type="Pfam" id="PF01565">
    <property type="entry name" value="FAD_binding_4"/>
    <property type="match status" value="1"/>
</dbReference>
<keyword evidence="10" id="KW-1185">Reference proteome</keyword>
<name>A0AAE3P011_9BACT</name>
<dbReference type="InterPro" id="IPR036318">
    <property type="entry name" value="FAD-bd_PCMH-like_sf"/>
</dbReference>
<dbReference type="RefSeq" id="WP_321535341.1">
    <property type="nucleotide sequence ID" value="NZ_JARGDL010000005.1"/>
</dbReference>
<proteinExistence type="inferred from homology"/>
<accession>A0AAE3P011</accession>
<evidence type="ECO:0000256" key="7">
    <source>
        <dbReference type="ARBA" id="ARBA00038897"/>
    </source>
</evidence>
<evidence type="ECO:0000313" key="10">
    <source>
        <dbReference type="Proteomes" id="UP001221302"/>
    </source>
</evidence>
<dbReference type="Gene3D" id="3.30.465.10">
    <property type="match status" value="1"/>
</dbReference>
<dbReference type="InterPro" id="IPR016166">
    <property type="entry name" value="FAD-bd_PCMH"/>
</dbReference>
<dbReference type="InterPro" id="IPR004113">
    <property type="entry name" value="FAD-bd_oxidored_4_C"/>
</dbReference>
<dbReference type="Proteomes" id="UP001221302">
    <property type="component" value="Unassembled WGS sequence"/>
</dbReference>